<reference evidence="3 4" key="1">
    <citation type="submission" date="2024-10" db="EMBL/GenBank/DDBJ databases">
        <title>Updated reference genomes for cyclostephanoid diatoms.</title>
        <authorList>
            <person name="Roberts W.R."/>
            <person name="Alverson A.J."/>
        </authorList>
    </citation>
    <scope>NUCLEOTIDE SEQUENCE [LARGE SCALE GENOMIC DNA]</scope>
    <source>
        <strain evidence="3 4">AJA276-08</strain>
    </source>
</reference>
<feature type="non-terminal residue" evidence="3">
    <location>
        <position position="1"/>
    </location>
</feature>
<protein>
    <submittedName>
        <fullName evidence="3">Uncharacterized protein</fullName>
    </submittedName>
</protein>
<evidence type="ECO:0000256" key="1">
    <source>
        <dbReference type="SAM" id="MobiDB-lite"/>
    </source>
</evidence>
<evidence type="ECO:0000313" key="3">
    <source>
        <dbReference type="EMBL" id="KAL3801321.1"/>
    </source>
</evidence>
<sequence>TPFPVGSVVLLRDLVSAPHLNGARGTVRSRPNPDRQEVYIHEAKRSMAVKPANLRYEPRDVGSLSASEVRGALRVLYDDRRRKGKGGTGCGEDDDDGASSGMDEAELRRLLRREVAATPDDDDDDDDDVPVGERIAGLVARSNEPPGGTMPPPSSQDIDGERLRQGAERMASMTPDDLRRQAATMRAMGPSAIRAMHPQMGRMSDEQINMAIAQMEGVADDPAQLRMAAEQMKNMSEGELKRALDRTTAMAGAGVCPVPTMNDGGGGSGVPNVSRAQLEEAAKQMSSMSPSQLRQQAAMLRSVPLETLRGTNPHMSQMTDSQIEASIAQLEAMANNPDMMRMAFDALSDPGKMSSDANAMDRLGAITGGLLSDPDQLNSAVKAMKRNPDMLKQMLTSQKGISEVQREQMTRAIDSFATMDDEKLERYLRLANVVQNAAVRPIVRAKEALGLSTRTTLFILWLIMTLLACFVGLIAWRWWHGTRDDGVGNSMSVEDDGGLTPIENYYNGDGEF</sequence>
<comment type="caution">
    <text evidence="3">The sequence shown here is derived from an EMBL/GenBank/DDBJ whole genome shotgun (WGS) entry which is preliminary data.</text>
</comment>
<accession>A0ABD3QNW4</accession>
<organism evidence="3 4">
    <name type="scientific">Stephanodiscus triporus</name>
    <dbReference type="NCBI Taxonomy" id="2934178"/>
    <lineage>
        <taxon>Eukaryota</taxon>
        <taxon>Sar</taxon>
        <taxon>Stramenopiles</taxon>
        <taxon>Ochrophyta</taxon>
        <taxon>Bacillariophyta</taxon>
        <taxon>Coscinodiscophyceae</taxon>
        <taxon>Thalassiosirophycidae</taxon>
        <taxon>Stephanodiscales</taxon>
        <taxon>Stephanodiscaceae</taxon>
        <taxon>Stephanodiscus</taxon>
    </lineage>
</organism>
<feature type="transmembrane region" description="Helical" evidence="2">
    <location>
        <begin position="458"/>
        <end position="479"/>
    </location>
</feature>
<dbReference type="AlphaFoldDB" id="A0ABD3QNW4"/>
<feature type="region of interest" description="Disordered" evidence="1">
    <location>
        <begin position="139"/>
        <end position="158"/>
    </location>
</feature>
<dbReference type="EMBL" id="JALLAZ020000192">
    <property type="protein sequence ID" value="KAL3801321.1"/>
    <property type="molecule type" value="Genomic_DNA"/>
</dbReference>
<name>A0ABD3QNW4_9STRA</name>
<keyword evidence="2" id="KW-0472">Membrane</keyword>
<keyword evidence="2" id="KW-1133">Transmembrane helix</keyword>
<feature type="region of interest" description="Disordered" evidence="1">
    <location>
        <begin position="81"/>
        <end position="102"/>
    </location>
</feature>
<proteinExistence type="predicted"/>
<evidence type="ECO:0000256" key="2">
    <source>
        <dbReference type="SAM" id="Phobius"/>
    </source>
</evidence>
<keyword evidence="4" id="KW-1185">Reference proteome</keyword>
<gene>
    <name evidence="3" type="ORF">ACHAW5_002236</name>
</gene>
<evidence type="ECO:0000313" key="4">
    <source>
        <dbReference type="Proteomes" id="UP001530315"/>
    </source>
</evidence>
<keyword evidence="2" id="KW-0812">Transmembrane</keyword>
<dbReference type="Proteomes" id="UP001530315">
    <property type="component" value="Unassembled WGS sequence"/>
</dbReference>